<protein>
    <submittedName>
        <fullName evidence="2">Uncharacterized protein</fullName>
    </submittedName>
</protein>
<feature type="coiled-coil region" evidence="1">
    <location>
        <begin position="230"/>
        <end position="275"/>
    </location>
</feature>
<dbReference type="AlphaFoldDB" id="A0A6M3IY74"/>
<accession>A0A6M3IY74</accession>
<evidence type="ECO:0000256" key="1">
    <source>
        <dbReference type="SAM" id="Coils"/>
    </source>
</evidence>
<reference evidence="2" key="1">
    <citation type="submission" date="2020-03" db="EMBL/GenBank/DDBJ databases">
        <title>The deep terrestrial virosphere.</title>
        <authorList>
            <person name="Holmfeldt K."/>
            <person name="Nilsson E."/>
            <person name="Simone D."/>
            <person name="Lopez-Fernandez M."/>
            <person name="Wu X."/>
            <person name="de Brujin I."/>
            <person name="Lundin D."/>
            <person name="Andersson A."/>
            <person name="Bertilsson S."/>
            <person name="Dopson M."/>
        </authorList>
    </citation>
    <scope>NUCLEOTIDE SEQUENCE</scope>
    <source>
        <strain evidence="2">MM415B00765</strain>
    </source>
</reference>
<dbReference type="EMBL" id="MT141473">
    <property type="protein sequence ID" value="QJA62533.1"/>
    <property type="molecule type" value="Genomic_DNA"/>
</dbReference>
<proteinExistence type="predicted"/>
<evidence type="ECO:0000313" key="2">
    <source>
        <dbReference type="EMBL" id="QJA62533.1"/>
    </source>
</evidence>
<name>A0A6M3IY74_9ZZZZ</name>
<keyword evidence="1" id="KW-0175">Coiled coil</keyword>
<gene>
    <name evidence="2" type="ORF">MM415B00765_0033</name>
</gene>
<sequence length="544" mass="61638">MPKIPTGQRTESFPVGGEPRYPIGSLLQGQAAMARFGETVSNTASQVSDWISQATELREYSEILPEAWKAQHDLSLKYSLDKDPATALQRFDNDSTDLKEGFSARFSSGKARARFLLDWSKSTLTERSELEKDIVKNTRALALQGLKKGLGGLAVNAFEAQSDELFEMNLTKGQGIIAAAQAARLIDPTKAAEITEWFEDEISTRQFTKDYARNPARAEAKLFAGEYTGITDAEKRLRLMEQSRRRAESLDKERLKRIEDREKAQEKALKLEQDKTTGDSWKAHYTGALTQEQLDELFRRRLLPPEEYKALLKARNETPTPKDNAAVAGDLYTAMHRSSGVAGREQVYEQARTAFSRGQITQGTYVSLLGLKDSYDQREITEGRRGVPSDYDVAEKYVLTQVQTYGPMAEFVDPEARNRTARAMLYFHQEVAKGRAPMSVADETVERYRRTPPMPSGFPRPRYGAIYDPTDEASAREQITRCEQLIKYTTQNIQAGALEAQIGRQEIGNLYEIRDALRAWMSYSQEQARYRDEQKRMLEQARGK</sequence>
<organism evidence="2">
    <name type="scientific">viral metagenome</name>
    <dbReference type="NCBI Taxonomy" id="1070528"/>
    <lineage>
        <taxon>unclassified sequences</taxon>
        <taxon>metagenomes</taxon>
        <taxon>organismal metagenomes</taxon>
    </lineage>
</organism>